<organism evidence="2 3">
    <name type="scientific">Cryptosporidium parvum</name>
    <dbReference type="NCBI Taxonomy" id="5807"/>
    <lineage>
        <taxon>Eukaryota</taxon>
        <taxon>Sar</taxon>
        <taxon>Alveolata</taxon>
        <taxon>Apicomplexa</taxon>
        <taxon>Conoidasida</taxon>
        <taxon>Coccidia</taxon>
        <taxon>Eucoccidiorida</taxon>
        <taxon>Eimeriorina</taxon>
        <taxon>Cryptosporidiidae</taxon>
        <taxon>Cryptosporidium</taxon>
    </lineage>
</organism>
<evidence type="ECO:0000313" key="3">
    <source>
        <dbReference type="Proteomes" id="UP000593906"/>
    </source>
</evidence>
<feature type="compositionally biased region" description="Basic and acidic residues" evidence="1">
    <location>
        <begin position="127"/>
        <end position="136"/>
    </location>
</feature>
<feature type="region of interest" description="Disordered" evidence="1">
    <location>
        <begin position="482"/>
        <end position="654"/>
    </location>
</feature>
<evidence type="ECO:0000256" key="1">
    <source>
        <dbReference type="SAM" id="MobiDB-lite"/>
    </source>
</evidence>
<proteinExistence type="predicted"/>
<feature type="compositionally biased region" description="Polar residues" evidence="1">
    <location>
        <begin position="532"/>
        <end position="545"/>
    </location>
</feature>
<dbReference type="EMBL" id="CP044418">
    <property type="protein sequence ID" value="QOY41441.1"/>
    <property type="molecule type" value="Genomic_DNA"/>
</dbReference>
<reference evidence="2 3" key="1">
    <citation type="submission" date="2019-09" db="EMBL/GenBank/DDBJ databases">
        <title>Consistent, comparative and evidence-based genome assembly and annotation for Cryptosporidium parvum, C. hominis and C. tyzzeri.</title>
        <authorList>
            <person name="Baptista R.P."/>
            <person name="Li Y."/>
            <person name="Sateriale A."/>
            <person name="Ansell B."/>
            <person name="Jex A."/>
            <person name="Sanders M."/>
            <person name="Brooks K."/>
            <person name="Tracey A."/>
            <person name="Berriman M."/>
            <person name="Striepen B."/>
            <person name="Cotton J.A."/>
            <person name="Kissinger J.C."/>
        </authorList>
    </citation>
    <scope>NUCLEOTIDE SEQUENCE [LARGE SCALE GENOMIC DNA]</scope>
    <source>
        <strain evidence="2 3">IOWA-ATCC</strain>
    </source>
</reference>
<gene>
    <name evidence="2" type="ORF">CPATCC_001996</name>
</gene>
<sequence length="654" mass="73158">MTILQFTKVHILILSVFCVLLFNIDLYNYCPHFEQSFLQSNTKRFNPPRGSFNYLLPTNTPGTSRRLDLQRSGSVSVDSAHRGTGTNSQRRSSSVASGAHSNEAASAHSVPFTLPDPDYGNSDFQDSIERSRELRESSSNLHVIPPEVLLPEPDYDANDPEGEYRKSPNTKSAIRRTLSRRAGFTLSNLLANQASYFARRSFSKDGQDKETVEEKVARRRSLGLSRETFSLMDEGEFTGKPLSTQIPYNLISLCKYELSNLLTLIKKLNLKARQLGVIKDRIGNCNCGTKNCAMCQENFELYNSHKSKYLQHKSSIESKIKFLTENCLSGQSNKYESVSFIAFFKELFSLIYEQIIRKNRLHVNNLFLRCEIVAITDKILKKQIKCRKCKKKHEVCKKHSALLQKLREIESSRTQNKLEIEEAMGMIQSKIENLPKRMVQDLCRLEDQDEEFLKSHVKVKECMKKLSITSVNMSALDKIFKKNKSSKKKIQKRKSSLGSIATRPSSSRPGFIGETSTGTGGSTQATSEFPPSASSRPTPIRQPSCSDKGVSYKTSKMCRITSTRAASISRRTPSGASRRTTSSPSTKDHSGSQSPYPSLQTGAMRISPMGPFSAPDSGAIPKVRSSGSTTAQSSLHKATKKRSDHKNMSKASRS</sequence>
<feature type="compositionally biased region" description="Polar residues" evidence="1">
    <location>
        <begin position="497"/>
        <end position="508"/>
    </location>
</feature>
<feature type="compositionally biased region" description="Polar residues" evidence="1">
    <location>
        <begin position="560"/>
        <end position="601"/>
    </location>
</feature>
<feature type="region of interest" description="Disordered" evidence="1">
    <location>
        <begin position="52"/>
        <end position="171"/>
    </location>
</feature>
<protein>
    <recommendedName>
        <fullName evidence="4">Signal peptide containing protein</fullName>
    </recommendedName>
</protein>
<feature type="compositionally biased region" description="Polar residues" evidence="1">
    <location>
        <begin position="84"/>
        <end position="104"/>
    </location>
</feature>
<name>A0A7S7RG30_CRYPV</name>
<evidence type="ECO:0008006" key="4">
    <source>
        <dbReference type="Google" id="ProtNLM"/>
    </source>
</evidence>
<accession>A0A7S7RG30</accession>
<dbReference type="AlphaFoldDB" id="A0A7S7RG30"/>
<dbReference type="Proteomes" id="UP000593906">
    <property type="component" value="Chromosome 5"/>
</dbReference>
<feature type="compositionally biased region" description="Low complexity" evidence="1">
    <location>
        <begin position="510"/>
        <end position="527"/>
    </location>
</feature>
<evidence type="ECO:0000313" key="2">
    <source>
        <dbReference type="EMBL" id="QOY41441.1"/>
    </source>
</evidence>
<feature type="compositionally biased region" description="Basic residues" evidence="1">
    <location>
        <begin position="482"/>
        <end position="495"/>
    </location>
</feature>
<dbReference type="VEuPathDB" id="CryptoDB:CPATCC_0021860"/>
<feature type="compositionally biased region" description="Polar residues" evidence="1">
    <location>
        <begin position="625"/>
        <end position="636"/>
    </location>
</feature>